<evidence type="ECO:0000313" key="2">
    <source>
        <dbReference type="Proteomes" id="UP001177212"/>
    </source>
</evidence>
<dbReference type="EMBL" id="JAUYVT010000003">
    <property type="protein sequence ID" value="MDP2564057.1"/>
    <property type="molecule type" value="Genomic_DNA"/>
</dbReference>
<organism evidence="1 2">
    <name type="scientific">Pseudoalteromonas marina</name>
    <dbReference type="NCBI Taxonomy" id="267375"/>
    <lineage>
        <taxon>Bacteria</taxon>
        <taxon>Pseudomonadati</taxon>
        <taxon>Pseudomonadota</taxon>
        <taxon>Gammaproteobacteria</taxon>
        <taxon>Alteromonadales</taxon>
        <taxon>Pseudoalteromonadaceae</taxon>
        <taxon>Pseudoalteromonas</taxon>
    </lineage>
</organism>
<dbReference type="Proteomes" id="UP001177212">
    <property type="component" value="Unassembled WGS sequence"/>
</dbReference>
<dbReference type="RefSeq" id="WP_305471464.1">
    <property type="nucleotide sequence ID" value="NZ_JAUYVT010000003.1"/>
</dbReference>
<reference evidence="1" key="1">
    <citation type="submission" date="2023-07" db="EMBL/GenBank/DDBJ databases">
        <title>Genome content predicts the carbon catabolic preferences of heterotrophic bacteria.</title>
        <authorList>
            <person name="Gralka M."/>
        </authorList>
    </citation>
    <scope>NUCLEOTIDE SEQUENCE</scope>
    <source>
        <strain evidence="1">4G09</strain>
    </source>
</reference>
<proteinExistence type="predicted"/>
<comment type="caution">
    <text evidence="1">The sequence shown here is derived from an EMBL/GenBank/DDBJ whole genome shotgun (WGS) entry which is preliminary data.</text>
</comment>
<keyword evidence="2" id="KW-1185">Reference proteome</keyword>
<gene>
    <name evidence="1" type="ORF">Q8W34_05395</name>
</gene>
<accession>A0ABT9FBA4</accession>
<protein>
    <submittedName>
        <fullName evidence="1">VpsP family polysaccharide biosynthesis protein</fullName>
    </submittedName>
</protein>
<evidence type="ECO:0000313" key="1">
    <source>
        <dbReference type="EMBL" id="MDP2564057.1"/>
    </source>
</evidence>
<dbReference type="NCBIfam" id="NF038257">
    <property type="entry name" value="exopoly_VpsP"/>
    <property type="match status" value="1"/>
</dbReference>
<sequence length="235" mass="26604">MSSTSKVFKYVNVLVLTLITLAICYTSLQSMRANAWYFNAKNTLQEITGNNIDIQQLNLADDAISLASSLDPTHPHYLQLMAHVKLLKLAVSTNQADDIAASYQQIEQLLLESVALRETWSETWIALAKVVSYQNGPTDRVYDYIQQAKLVGPYKIEVHLGAIEVALMNWQQISPKYKALYVNELKLAAKHGHKFSRAFEIAKQVDALPILCLSLKFGAHFEPVRNSWMFKKQCK</sequence>
<name>A0ABT9FBA4_9GAMM</name>